<proteinExistence type="predicted"/>
<evidence type="ECO:0008006" key="4">
    <source>
        <dbReference type="Google" id="ProtNLM"/>
    </source>
</evidence>
<organism evidence="2 3">
    <name type="scientific">Lentilactobacillus parafarraginis DSM 18390 = JCM 14109</name>
    <dbReference type="NCBI Taxonomy" id="1423786"/>
    <lineage>
        <taxon>Bacteria</taxon>
        <taxon>Bacillati</taxon>
        <taxon>Bacillota</taxon>
        <taxon>Bacilli</taxon>
        <taxon>Lactobacillales</taxon>
        <taxon>Lactobacillaceae</taxon>
        <taxon>Lentilactobacillus</taxon>
    </lineage>
</organism>
<dbReference type="Proteomes" id="UP000051010">
    <property type="component" value="Unassembled WGS sequence"/>
</dbReference>
<feature type="transmembrane region" description="Helical" evidence="1">
    <location>
        <begin position="68"/>
        <end position="87"/>
    </location>
</feature>
<protein>
    <recommendedName>
        <fullName evidence="4">ABC-2 type transporter domain-containing protein</fullName>
    </recommendedName>
</protein>
<name>A0A0R1YDF8_9LACO</name>
<reference evidence="2 3" key="1">
    <citation type="journal article" date="2015" name="Genome Announc.">
        <title>Expanding the biotechnology potential of lactobacilli through comparative genomics of 213 strains and associated genera.</title>
        <authorList>
            <person name="Sun Z."/>
            <person name="Harris H.M."/>
            <person name="McCann A."/>
            <person name="Guo C."/>
            <person name="Argimon S."/>
            <person name="Zhang W."/>
            <person name="Yang X."/>
            <person name="Jeffery I.B."/>
            <person name="Cooney J.C."/>
            <person name="Kagawa T.F."/>
            <person name="Liu W."/>
            <person name="Song Y."/>
            <person name="Salvetti E."/>
            <person name="Wrobel A."/>
            <person name="Rasinkangas P."/>
            <person name="Parkhill J."/>
            <person name="Rea M.C."/>
            <person name="O'Sullivan O."/>
            <person name="Ritari J."/>
            <person name="Douillard F.P."/>
            <person name="Paul Ross R."/>
            <person name="Yang R."/>
            <person name="Briner A.E."/>
            <person name="Felis G.E."/>
            <person name="de Vos W.M."/>
            <person name="Barrangou R."/>
            <person name="Klaenhammer T.R."/>
            <person name="Caufield P.W."/>
            <person name="Cui Y."/>
            <person name="Zhang H."/>
            <person name="O'Toole P.W."/>
        </authorList>
    </citation>
    <scope>NUCLEOTIDE SEQUENCE [LARGE SCALE GENOMIC DNA]</scope>
    <source>
        <strain evidence="2 3">DSM 18390</strain>
    </source>
</reference>
<sequence length="92" mass="10555">MINSNAVVITLNIVIVFFGRGISANLMNYNSPLKPLVKWNPFNMTMLTSQYANYSEYHLTTLLTNQQILLGTLVYTAIFLVSGYLVFRKKRF</sequence>
<evidence type="ECO:0000256" key="1">
    <source>
        <dbReference type="SAM" id="Phobius"/>
    </source>
</evidence>
<comment type="caution">
    <text evidence="2">The sequence shown here is derived from an EMBL/GenBank/DDBJ whole genome shotgun (WGS) entry which is preliminary data.</text>
</comment>
<keyword evidence="1" id="KW-0472">Membrane</keyword>
<dbReference type="PATRIC" id="fig|1423786.4.peg.3014"/>
<accession>A0A0R1YDF8</accession>
<dbReference type="EMBL" id="AZFZ01000087">
    <property type="protein sequence ID" value="KRM40370.1"/>
    <property type="molecule type" value="Genomic_DNA"/>
</dbReference>
<evidence type="ECO:0000313" key="3">
    <source>
        <dbReference type="Proteomes" id="UP000051010"/>
    </source>
</evidence>
<evidence type="ECO:0000313" key="2">
    <source>
        <dbReference type="EMBL" id="KRM40370.1"/>
    </source>
</evidence>
<keyword evidence="1" id="KW-0812">Transmembrane</keyword>
<gene>
    <name evidence="2" type="ORF">FD47_GL002866</name>
</gene>
<feature type="transmembrane region" description="Helical" evidence="1">
    <location>
        <begin position="7"/>
        <end position="27"/>
    </location>
</feature>
<dbReference type="AlphaFoldDB" id="A0A0R1YDF8"/>
<keyword evidence="1" id="KW-1133">Transmembrane helix</keyword>